<dbReference type="Proteomes" id="UP001203297">
    <property type="component" value="Unassembled WGS sequence"/>
</dbReference>
<gene>
    <name evidence="1" type="ORF">B0F90DRAFT_1711764</name>
</gene>
<evidence type="ECO:0000313" key="2">
    <source>
        <dbReference type="Proteomes" id="UP001203297"/>
    </source>
</evidence>
<dbReference type="AlphaFoldDB" id="A0AAD4M6Y4"/>
<name>A0AAD4M6Y4_9AGAM</name>
<dbReference type="Gene3D" id="1.10.238.10">
    <property type="entry name" value="EF-hand"/>
    <property type="match status" value="1"/>
</dbReference>
<accession>A0AAD4M6Y4</accession>
<sequence>MHIRSLLCCASRDNLANVVASTKSEVYTQQRAEALFFQFADEDIPDVIAQVPLDGALPLLLAWQLDSHEMGKITKEEWMGGTAALRVSSLTSLAMVLSDLNSLIVLGKAPVGPSNSHVKSQKDTRRTFLSFYSFCFTLAKPEYVAPVLLSGAWLRQKKL</sequence>
<comment type="caution">
    <text evidence="1">The sequence shown here is derived from an EMBL/GenBank/DDBJ whole genome shotgun (WGS) entry which is preliminary data.</text>
</comment>
<organism evidence="1 2">
    <name type="scientific">Multifurca ochricompacta</name>
    <dbReference type="NCBI Taxonomy" id="376703"/>
    <lineage>
        <taxon>Eukaryota</taxon>
        <taxon>Fungi</taxon>
        <taxon>Dikarya</taxon>
        <taxon>Basidiomycota</taxon>
        <taxon>Agaricomycotina</taxon>
        <taxon>Agaricomycetes</taxon>
        <taxon>Russulales</taxon>
        <taxon>Russulaceae</taxon>
        <taxon>Multifurca</taxon>
    </lineage>
</organism>
<proteinExistence type="predicted"/>
<reference evidence="1" key="1">
    <citation type="journal article" date="2022" name="New Phytol.">
        <title>Evolutionary transition to the ectomycorrhizal habit in the genomes of a hyperdiverse lineage of mushroom-forming fungi.</title>
        <authorList>
            <person name="Looney B."/>
            <person name="Miyauchi S."/>
            <person name="Morin E."/>
            <person name="Drula E."/>
            <person name="Courty P.E."/>
            <person name="Kohler A."/>
            <person name="Kuo A."/>
            <person name="LaButti K."/>
            <person name="Pangilinan J."/>
            <person name="Lipzen A."/>
            <person name="Riley R."/>
            <person name="Andreopoulos W."/>
            <person name="He G."/>
            <person name="Johnson J."/>
            <person name="Nolan M."/>
            <person name="Tritt A."/>
            <person name="Barry K.W."/>
            <person name="Grigoriev I.V."/>
            <person name="Nagy L.G."/>
            <person name="Hibbett D."/>
            <person name="Henrissat B."/>
            <person name="Matheny P.B."/>
            <person name="Labbe J."/>
            <person name="Martin F.M."/>
        </authorList>
    </citation>
    <scope>NUCLEOTIDE SEQUENCE</scope>
    <source>
        <strain evidence="1">BPL690</strain>
    </source>
</reference>
<dbReference type="EMBL" id="WTXG01000009">
    <property type="protein sequence ID" value="KAI0303533.1"/>
    <property type="molecule type" value="Genomic_DNA"/>
</dbReference>
<protein>
    <submittedName>
        <fullName evidence="1">Uncharacterized protein</fullName>
    </submittedName>
</protein>
<keyword evidence="2" id="KW-1185">Reference proteome</keyword>
<evidence type="ECO:0000313" key="1">
    <source>
        <dbReference type="EMBL" id="KAI0303533.1"/>
    </source>
</evidence>